<reference evidence="3" key="2">
    <citation type="submission" date="2010-07" db="EMBL/GenBank/DDBJ databases">
        <authorList>
            <consortium name="The Broad Institute Genome Sequencing Platform"/>
            <consortium name="Broad Institute Genome Sequencing Center for Infectious Disease"/>
            <person name="Ma L.-J."/>
            <person name="Dead R."/>
            <person name="Young S."/>
            <person name="Zeng Q."/>
            <person name="Koehrsen M."/>
            <person name="Alvarado L."/>
            <person name="Berlin A."/>
            <person name="Chapman S.B."/>
            <person name="Chen Z."/>
            <person name="Freedman E."/>
            <person name="Gellesch M."/>
            <person name="Goldberg J."/>
            <person name="Griggs A."/>
            <person name="Gujja S."/>
            <person name="Heilman E.R."/>
            <person name="Heiman D."/>
            <person name="Hepburn T."/>
            <person name="Howarth C."/>
            <person name="Jen D."/>
            <person name="Larson L."/>
            <person name="Mehta T."/>
            <person name="Neiman D."/>
            <person name="Pearson M."/>
            <person name="Roberts A."/>
            <person name="Saif S."/>
            <person name="Shea T."/>
            <person name="Shenoy N."/>
            <person name="Sisk P."/>
            <person name="Stolte C."/>
            <person name="Sykes S."/>
            <person name="Walk T."/>
            <person name="White J."/>
            <person name="Yandava C."/>
            <person name="Haas B."/>
            <person name="Nusbaum C."/>
            <person name="Birren B."/>
        </authorList>
    </citation>
    <scope>NUCLEOTIDE SEQUENCE</scope>
    <source>
        <strain evidence="3">R3-111a-1</strain>
    </source>
</reference>
<dbReference type="AlphaFoldDB" id="J3P1U5"/>
<keyword evidence="1" id="KW-1133">Transmembrane helix</keyword>
<dbReference type="OrthoDB" id="5406607at2759"/>
<keyword evidence="1" id="KW-0472">Membrane</keyword>
<reference evidence="5" key="1">
    <citation type="submission" date="2010-07" db="EMBL/GenBank/DDBJ databases">
        <title>The genome sequence of Gaeumannomyces graminis var. tritici strain R3-111a-1.</title>
        <authorList>
            <consortium name="The Broad Institute Genome Sequencing Platform"/>
            <person name="Ma L.-J."/>
            <person name="Dead R."/>
            <person name="Young S."/>
            <person name="Zeng Q."/>
            <person name="Koehrsen M."/>
            <person name="Alvarado L."/>
            <person name="Berlin A."/>
            <person name="Chapman S.B."/>
            <person name="Chen Z."/>
            <person name="Freedman E."/>
            <person name="Gellesch M."/>
            <person name="Goldberg J."/>
            <person name="Griggs A."/>
            <person name="Gujja S."/>
            <person name="Heilman E.R."/>
            <person name="Heiman D."/>
            <person name="Hepburn T."/>
            <person name="Howarth C."/>
            <person name="Jen D."/>
            <person name="Larson L."/>
            <person name="Mehta T."/>
            <person name="Neiman D."/>
            <person name="Pearson M."/>
            <person name="Roberts A."/>
            <person name="Saif S."/>
            <person name="Shea T."/>
            <person name="Shenoy N."/>
            <person name="Sisk P."/>
            <person name="Stolte C."/>
            <person name="Sykes S."/>
            <person name="Walk T."/>
            <person name="White J."/>
            <person name="Yandava C."/>
            <person name="Haas B."/>
            <person name="Nusbaum C."/>
            <person name="Birren B."/>
        </authorList>
    </citation>
    <scope>NUCLEOTIDE SEQUENCE [LARGE SCALE GENOMIC DNA]</scope>
    <source>
        <strain evidence="5">R3-111a-1</strain>
    </source>
</reference>
<dbReference type="Proteomes" id="UP000006039">
    <property type="component" value="Unassembled WGS sequence"/>
</dbReference>
<dbReference type="EnsemblFungi" id="EJT73637">
    <property type="protein sequence ID" value="EJT73637"/>
    <property type="gene ID" value="GGTG_07493"/>
</dbReference>
<reference evidence="3" key="3">
    <citation type="submission" date="2010-09" db="EMBL/GenBank/DDBJ databases">
        <title>Annotation of Gaeumannomyces graminis var. tritici R3-111a-1.</title>
        <authorList>
            <consortium name="The Broad Institute Genome Sequencing Platform"/>
            <person name="Ma L.-J."/>
            <person name="Dead R."/>
            <person name="Young S.K."/>
            <person name="Zeng Q."/>
            <person name="Gargeya S."/>
            <person name="Fitzgerald M."/>
            <person name="Haas B."/>
            <person name="Abouelleil A."/>
            <person name="Alvarado L."/>
            <person name="Arachchi H.M."/>
            <person name="Berlin A."/>
            <person name="Brown A."/>
            <person name="Chapman S.B."/>
            <person name="Chen Z."/>
            <person name="Dunbar C."/>
            <person name="Freedman E."/>
            <person name="Gearin G."/>
            <person name="Gellesch M."/>
            <person name="Goldberg J."/>
            <person name="Griggs A."/>
            <person name="Gujja S."/>
            <person name="Heiman D."/>
            <person name="Howarth C."/>
            <person name="Larson L."/>
            <person name="Lui A."/>
            <person name="MacDonald P.J.P."/>
            <person name="Mehta T."/>
            <person name="Montmayeur A."/>
            <person name="Murphy C."/>
            <person name="Neiman D."/>
            <person name="Pearson M."/>
            <person name="Priest M."/>
            <person name="Roberts A."/>
            <person name="Saif S."/>
            <person name="Shea T."/>
            <person name="Shenoy N."/>
            <person name="Sisk P."/>
            <person name="Stolte C."/>
            <person name="Sykes S."/>
            <person name="Yandava C."/>
            <person name="Wortman J."/>
            <person name="Nusbaum C."/>
            <person name="Birren B."/>
        </authorList>
    </citation>
    <scope>NUCLEOTIDE SEQUENCE</scope>
    <source>
        <strain evidence="3">R3-111a-1</strain>
    </source>
</reference>
<feature type="transmembrane region" description="Helical" evidence="1">
    <location>
        <begin position="461"/>
        <end position="484"/>
    </location>
</feature>
<feature type="transmembrane region" description="Helical" evidence="1">
    <location>
        <begin position="421"/>
        <end position="441"/>
    </location>
</feature>
<feature type="transmembrane region" description="Helical" evidence="1">
    <location>
        <begin position="387"/>
        <end position="409"/>
    </location>
</feature>
<reference evidence="4" key="5">
    <citation type="submission" date="2018-04" db="UniProtKB">
        <authorList>
            <consortium name="EnsemblFungi"/>
        </authorList>
    </citation>
    <scope>IDENTIFICATION</scope>
    <source>
        <strain evidence="4">R3-111a-1</strain>
    </source>
</reference>
<organism evidence="3">
    <name type="scientific">Gaeumannomyces tritici (strain R3-111a-1)</name>
    <name type="common">Wheat and barley take-all root rot fungus</name>
    <name type="synonym">Gaeumannomyces graminis var. tritici</name>
    <dbReference type="NCBI Taxonomy" id="644352"/>
    <lineage>
        <taxon>Eukaryota</taxon>
        <taxon>Fungi</taxon>
        <taxon>Dikarya</taxon>
        <taxon>Ascomycota</taxon>
        <taxon>Pezizomycotina</taxon>
        <taxon>Sordariomycetes</taxon>
        <taxon>Sordariomycetidae</taxon>
        <taxon>Magnaporthales</taxon>
        <taxon>Magnaporthaceae</taxon>
        <taxon>Gaeumannomyces</taxon>
    </lineage>
</organism>
<protein>
    <submittedName>
        <fullName evidence="3 4">Uncharacterized protein</fullName>
    </submittedName>
</protein>
<dbReference type="HOGENOM" id="CLU_020135_0_0_1"/>
<proteinExistence type="predicted"/>
<accession>J3P1U5</accession>
<evidence type="ECO:0000256" key="1">
    <source>
        <dbReference type="SAM" id="Phobius"/>
    </source>
</evidence>
<keyword evidence="5" id="KW-1185">Reference proteome</keyword>
<sequence length="492" mass="52904">MVANSFRSLFLFALLLACMAKAQVTRANNTNPTNQACPGSIPSIPGLRIDGKDCRVLCRPAEWTDVLLFFATNHFAHAATTISRPGQSTASTIAMILQALTIPSLGVHLALMTILRGISKPRWGGIRSSSLQKAAGAGALFAVVKAGAGQSQKAGMPDGEASKDVEMGVLLPEPPAGHVGGRGGPLRAKEGESWQQVSGSFDSLLYNTVDSDYTSQNNKFSSKIHGICELPEGYDLVMVQPDAEFEKGDEETIALSCHFNVTKALVSILQLIFSVTTLYQAQGSQLERFGYAAYGLSVAPYAWMTLLNLLASLACPEYDRTYIVGSQGLDDLERRLEAAGSEAKKRFQVTGVISRLGPSADERLQVFHKEMCEHRGPFLGSISELRLFGWTILVGAAVPLIAIIGISRAQPGQSNMAERALVMLWLVYGTFSFICTVDPVGELEGRPILGQRRGKILLSKTVVSGVLVFTLTAASFPILAAMILDFGACRRM</sequence>
<evidence type="ECO:0000313" key="4">
    <source>
        <dbReference type="EnsemblFungi" id="EJT73637"/>
    </source>
</evidence>
<evidence type="ECO:0000313" key="3">
    <source>
        <dbReference type="EMBL" id="EJT73637.1"/>
    </source>
</evidence>
<feature type="chain" id="PRO_5015094708" evidence="2">
    <location>
        <begin position="23"/>
        <end position="492"/>
    </location>
</feature>
<dbReference type="RefSeq" id="XP_009223581.1">
    <property type="nucleotide sequence ID" value="XM_009225317.1"/>
</dbReference>
<keyword evidence="1" id="KW-0812">Transmembrane</keyword>
<gene>
    <name evidence="4" type="primary">20347951</name>
    <name evidence="3" type="ORF">GGTG_07493</name>
</gene>
<dbReference type="PROSITE" id="PS51257">
    <property type="entry name" value="PROKAR_LIPOPROTEIN"/>
    <property type="match status" value="1"/>
</dbReference>
<keyword evidence="2" id="KW-0732">Signal</keyword>
<dbReference type="eggNOG" id="ENOG502S8Q4">
    <property type="taxonomic scope" value="Eukaryota"/>
</dbReference>
<dbReference type="EMBL" id="GL385398">
    <property type="protein sequence ID" value="EJT73637.1"/>
    <property type="molecule type" value="Genomic_DNA"/>
</dbReference>
<reference evidence="4" key="4">
    <citation type="journal article" date="2015" name="G3 (Bethesda)">
        <title>Genome sequences of three phytopathogenic species of the Magnaporthaceae family of fungi.</title>
        <authorList>
            <person name="Okagaki L.H."/>
            <person name="Nunes C.C."/>
            <person name="Sailsbery J."/>
            <person name="Clay B."/>
            <person name="Brown D."/>
            <person name="John T."/>
            <person name="Oh Y."/>
            <person name="Young N."/>
            <person name="Fitzgerald M."/>
            <person name="Haas B.J."/>
            <person name="Zeng Q."/>
            <person name="Young S."/>
            <person name="Adiconis X."/>
            <person name="Fan L."/>
            <person name="Levin J.Z."/>
            <person name="Mitchell T.K."/>
            <person name="Okubara P.A."/>
            <person name="Farman M.L."/>
            <person name="Kohn L.M."/>
            <person name="Birren B."/>
            <person name="Ma L.-J."/>
            <person name="Dean R.A."/>
        </authorList>
    </citation>
    <scope>NUCLEOTIDE SEQUENCE</scope>
    <source>
        <strain evidence="4">R3-111a-1</strain>
    </source>
</reference>
<evidence type="ECO:0000313" key="5">
    <source>
        <dbReference type="Proteomes" id="UP000006039"/>
    </source>
</evidence>
<dbReference type="GeneID" id="20347951"/>
<evidence type="ECO:0000256" key="2">
    <source>
        <dbReference type="SAM" id="SignalP"/>
    </source>
</evidence>
<name>J3P1U5_GAET3</name>
<feature type="signal peptide" evidence="2">
    <location>
        <begin position="1"/>
        <end position="22"/>
    </location>
</feature>
<dbReference type="VEuPathDB" id="FungiDB:GGTG_07493"/>